<evidence type="ECO:0000313" key="1">
    <source>
        <dbReference type="EMBL" id="KAF2195122.1"/>
    </source>
</evidence>
<keyword evidence="2" id="KW-1185">Reference proteome</keyword>
<gene>
    <name evidence="1" type="ORF">K469DRAFT_757143</name>
</gene>
<evidence type="ECO:0000313" key="2">
    <source>
        <dbReference type="Proteomes" id="UP000800200"/>
    </source>
</evidence>
<sequence length="246" mass="28507">MYLLIELLVDLIRNHTDSLPISMERLLKSLPSDVAGIYDRMWSLIPAEDEPRAGVIFPWILCAFRPLVESELSTAIARFDRDSAMKPEFEACWKLKTYEERRERRSEIENPLNSAFCIDSYWSQDRKGDLNRLFGPLVHLEARMRDQVIAGNSSLRVMICHRTVKDHFLIRFGFIEKGKSHLQMALLCARILDGTLPGDLDTEYRGDIDDLATLDVPPNGSYTLYWERNKRRQLQPTHLSQSILIL</sequence>
<accession>A0A6A6EVU8</accession>
<protein>
    <submittedName>
        <fullName evidence="1">Uncharacterized protein</fullName>
    </submittedName>
</protein>
<reference evidence="1" key="1">
    <citation type="journal article" date="2020" name="Stud. Mycol.">
        <title>101 Dothideomycetes genomes: a test case for predicting lifestyles and emergence of pathogens.</title>
        <authorList>
            <person name="Haridas S."/>
            <person name="Albert R."/>
            <person name="Binder M."/>
            <person name="Bloem J."/>
            <person name="Labutti K."/>
            <person name="Salamov A."/>
            <person name="Andreopoulos B."/>
            <person name="Baker S."/>
            <person name="Barry K."/>
            <person name="Bills G."/>
            <person name="Bluhm B."/>
            <person name="Cannon C."/>
            <person name="Castanera R."/>
            <person name="Culley D."/>
            <person name="Daum C."/>
            <person name="Ezra D."/>
            <person name="Gonzalez J."/>
            <person name="Henrissat B."/>
            <person name="Kuo A."/>
            <person name="Liang C."/>
            <person name="Lipzen A."/>
            <person name="Lutzoni F."/>
            <person name="Magnuson J."/>
            <person name="Mondo S."/>
            <person name="Nolan M."/>
            <person name="Ohm R."/>
            <person name="Pangilinan J."/>
            <person name="Park H.-J."/>
            <person name="Ramirez L."/>
            <person name="Alfaro M."/>
            <person name="Sun H."/>
            <person name="Tritt A."/>
            <person name="Yoshinaga Y."/>
            <person name="Zwiers L.-H."/>
            <person name="Turgeon B."/>
            <person name="Goodwin S."/>
            <person name="Spatafora J."/>
            <person name="Crous P."/>
            <person name="Grigoriev I."/>
        </authorList>
    </citation>
    <scope>NUCLEOTIDE SEQUENCE</scope>
    <source>
        <strain evidence="1">CBS 207.26</strain>
    </source>
</reference>
<dbReference type="AlphaFoldDB" id="A0A6A6EVU8"/>
<name>A0A6A6EVU8_9PEZI</name>
<dbReference type="Proteomes" id="UP000800200">
    <property type="component" value="Unassembled WGS sequence"/>
</dbReference>
<organism evidence="1 2">
    <name type="scientific">Zopfia rhizophila CBS 207.26</name>
    <dbReference type="NCBI Taxonomy" id="1314779"/>
    <lineage>
        <taxon>Eukaryota</taxon>
        <taxon>Fungi</taxon>
        <taxon>Dikarya</taxon>
        <taxon>Ascomycota</taxon>
        <taxon>Pezizomycotina</taxon>
        <taxon>Dothideomycetes</taxon>
        <taxon>Dothideomycetes incertae sedis</taxon>
        <taxon>Zopfiaceae</taxon>
        <taxon>Zopfia</taxon>
    </lineage>
</organism>
<dbReference type="PANTHER" id="PTHR10039">
    <property type="entry name" value="AMELOGENIN"/>
    <property type="match status" value="1"/>
</dbReference>
<dbReference type="EMBL" id="ML994610">
    <property type="protein sequence ID" value="KAF2195122.1"/>
    <property type="molecule type" value="Genomic_DNA"/>
</dbReference>
<proteinExistence type="predicted"/>